<evidence type="ECO:0000313" key="9">
    <source>
        <dbReference type="Proteomes" id="UP000602198"/>
    </source>
</evidence>
<dbReference type="PANTHER" id="PTHR43385:SF1">
    <property type="entry name" value="RIBOFLAVIN TRANSPORTER RIBJ"/>
    <property type="match status" value="1"/>
</dbReference>
<feature type="transmembrane region" description="Helical" evidence="6">
    <location>
        <begin position="60"/>
        <end position="80"/>
    </location>
</feature>
<proteinExistence type="predicted"/>
<dbReference type="RefSeq" id="WP_201948895.1">
    <property type="nucleotide sequence ID" value="NZ_JAERRJ010000006.1"/>
</dbReference>
<gene>
    <name evidence="8" type="ORF">JK358_18420</name>
</gene>
<evidence type="ECO:0000256" key="2">
    <source>
        <dbReference type="ARBA" id="ARBA00022448"/>
    </source>
</evidence>
<feature type="transmembrane region" description="Helical" evidence="6">
    <location>
        <begin position="112"/>
        <end position="135"/>
    </location>
</feature>
<evidence type="ECO:0000256" key="4">
    <source>
        <dbReference type="ARBA" id="ARBA00022989"/>
    </source>
</evidence>
<evidence type="ECO:0000256" key="1">
    <source>
        <dbReference type="ARBA" id="ARBA00004651"/>
    </source>
</evidence>
<feature type="transmembrane region" description="Helical" evidence="6">
    <location>
        <begin position="347"/>
        <end position="365"/>
    </location>
</feature>
<evidence type="ECO:0000256" key="5">
    <source>
        <dbReference type="ARBA" id="ARBA00023136"/>
    </source>
</evidence>
<feature type="transmembrane region" description="Helical" evidence="6">
    <location>
        <begin position="377"/>
        <end position="401"/>
    </location>
</feature>
<dbReference type="PANTHER" id="PTHR43385">
    <property type="entry name" value="RIBOFLAVIN TRANSPORTER RIBJ"/>
    <property type="match status" value="1"/>
</dbReference>
<name>A0ABS1M8A3_9NOCA</name>
<feature type="transmembrane region" description="Helical" evidence="6">
    <location>
        <begin position="258"/>
        <end position="278"/>
    </location>
</feature>
<reference evidence="8 9" key="1">
    <citation type="submission" date="2021-01" db="EMBL/GenBank/DDBJ databases">
        <title>WGS of actinomycetes isolated from Thailand.</title>
        <authorList>
            <person name="Thawai C."/>
        </authorList>
    </citation>
    <scope>NUCLEOTIDE SEQUENCE [LARGE SCALE GENOMIC DNA]</scope>
    <source>
        <strain evidence="8 9">LPG 2</strain>
    </source>
</reference>
<dbReference type="Gene3D" id="1.20.1250.20">
    <property type="entry name" value="MFS general substrate transporter like domains"/>
    <property type="match status" value="1"/>
</dbReference>
<comment type="caution">
    <text evidence="8">The sequence shown here is derived from an EMBL/GenBank/DDBJ whole genome shotgun (WGS) entry which is preliminary data.</text>
</comment>
<dbReference type="SUPFAM" id="SSF103473">
    <property type="entry name" value="MFS general substrate transporter"/>
    <property type="match status" value="1"/>
</dbReference>
<evidence type="ECO:0000256" key="3">
    <source>
        <dbReference type="ARBA" id="ARBA00022692"/>
    </source>
</evidence>
<feature type="transmembrane region" description="Helical" evidence="6">
    <location>
        <begin position="21"/>
        <end position="40"/>
    </location>
</feature>
<evidence type="ECO:0000259" key="7">
    <source>
        <dbReference type="PROSITE" id="PS50850"/>
    </source>
</evidence>
<evidence type="ECO:0000313" key="8">
    <source>
        <dbReference type="EMBL" id="MBL1076375.1"/>
    </source>
</evidence>
<dbReference type="InterPro" id="IPR020846">
    <property type="entry name" value="MFS_dom"/>
</dbReference>
<dbReference type="InterPro" id="IPR011701">
    <property type="entry name" value="MFS"/>
</dbReference>
<dbReference type="InterPro" id="IPR052983">
    <property type="entry name" value="MFS_Riboflavin_Transporter"/>
</dbReference>
<dbReference type="EMBL" id="JAERRJ010000006">
    <property type="protein sequence ID" value="MBL1076375.1"/>
    <property type="molecule type" value="Genomic_DNA"/>
</dbReference>
<dbReference type="Proteomes" id="UP000602198">
    <property type="component" value="Unassembled WGS sequence"/>
</dbReference>
<accession>A0ABS1M8A3</accession>
<keyword evidence="5 6" id="KW-0472">Membrane</keyword>
<feature type="transmembrane region" description="Helical" evidence="6">
    <location>
        <begin position="178"/>
        <end position="197"/>
    </location>
</feature>
<dbReference type="Pfam" id="PF07690">
    <property type="entry name" value="MFS_1"/>
    <property type="match status" value="1"/>
</dbReference>
<feature type="transmembrane region" description="Helical" evidence="6">
    <location>
        <begin position="87"/>
        <end position="106"/>
    </location>
</feature>
<keyword evidence="4 6" id="KW-1133">Transmembrane helix</keyword>
<feature type="domain" description="Major facilitator superfamily (MFS) profile" evidence="7">
    <location>
        <begin position="18"/>
        <end position="402"/>
    </location>
</feature>
<feature type="transmembrane region" description="Helical" evidence="6">
    <location>
        <begin position="290"/>
        <end position="307"/>
    </location>
</feature>
<keyword evidence="9" id="KW-1185">Reference proteome</keyword>
<protein>
    <submittedName>
        <fullName evidence="8">MFS transporter</fullName>
    </submittedName>
</protein>
<keyword evidence="2" id="KW-0813">Transport</keyword>
<feature type="transmembrane region" description="Helical" evidence="6">
    <location>
        <begin position="147"/>
        <end position="166"/>
    </location>
</feature>
<keyword evidence="3 6" id="KW-0812">Transmembrane</keyword>
<evidence type="ECO:0000256" key="6">
    <source>
        <dbReference type="SAM" id="Phobius"/>
    </source>
</evidence>
<dbReference type="PROSITE" id="PS50850">
    <property type="entry name" value="MFS"/>
    <property type="match status" value="1"/>
</dbReference>
<organism evidence="8 9">
    <name type="scientific">Nocardia acididurans</name>
    <dbReference type="NCBI Taxonomy" id="2802282"/>
    <lineage>
        <taxon>Bacteria</taxon>
        <taxon>Bacillati</taxon>
        <taxon>Actinomycetota</taxon>
        <taxon>Actinomycetes</taxon>
        <taxon>Mycobacteriales</taxon>
        <taxon>Nocardiaceae</taxon>
        <taxon>Nocardia</taxon>
    </lineage>
</organism>
<feature type="transmembrane region" description="Helical" evidence="6">
    <location>
        <begin position="224"/>
        <end position="246"/>
    </location>
</feature>
<sequence>MFDLATPAQTGPLPRAGLRRVLAVLCLTEITSWGILFYAFPVLAVSISHDTGWSLPTITAAFSLGQLAAALTGIPVGRILDRIGPRIVMTLGSALAVVSVLVVALAPNLPVFFAGWILAGAAMGATLYPPAFAALTRWWGDERLKALMILTLAAGLASTVFAPLTAALDAHGDWRTTYLVLAVVLAVVTIPAHWFGLHGAWPHPPAPLHDAFADHAAIVRSRAFVMLVITLCLGAFTTAAGVFNLVPLLQEQGFSPTMAALALGLGGAGQVLGRIGYLPLAARSTAITRTLAILASTAVATALLGVVTGMAALVAVSIGAGLVRGVFTLIQATAITDRWGATHYGRLNGLLSAPVVIVMALAPWAGTLLSAWTGSYAHAYLILAGVALIAVGTGIATGVSVGTRSDLKDAP</sequence>
<dbReference type="InterPro" id="IPR036259">
    <property type="entry name" value="MFS_trans_sf"/>
</dbReference>
<comment type="subcellular location">
    <subcellularLocation>
        <location evidence="1">Cell membrane</location>
        <topology evidence="1">Multi-pass membrane protein</topology>
    </subcellularLocation>
</comment>